<feature type="domain" description="Zn(2)-C6 fungal-type" evidence="4">
    <location>
        <begin position="90"/>
        <end position="120"/>
    </location>
</feature>
<dbReference type="KEGG" id="yli:2910788"/>
<dbReference type="Pfam" id="PF11951">
    <property type="entry name" value="Fungal_trans_2"/>
    <property type="match status" value="1"/>
</dbReference>
<dbReference type="GO" id="GO:0000981">
    <property type="term" value="F:DNA-binding transcription factor activity, RNA polymerase II-specific"/>
    <property type="evidence" value="ECO:0007669"/>
    <property type="project" value="InterPro"/>
</dbReference>
<evidence type="ECO:0000256" key="1">
    <source>
        <dbReference type="ARBA" id="ARBA00004123"/>
    </source>
</evidence>
<dbReference type="InterPro" id="IPR021858">
    <property type="entry name" value="Fun_TF"/>
</dbReference>
<organism evidence="5 6">
    <name type="scientific">Yarrowia lipolytica</name>
    <name type="common">Candida lipolytica</name>
    <dbReference type="NCBI Taxonomy" id="4952"/>
    <lineage>
        <taxon>Eukaryota</taxon>
        <taxon>Fungi</taxon>
        <taxon>Dikarya</taxon>
        <taxon>Ascomycota</taxon>
        <taxon>Saccharomycotina</taxon>
        <taxon>Dipodascomycetes</taxon>
        <taxon>Dipodascales</taxon>
        <taxon>Dipodascales incertae sedis</taxon>
        <taxon>Yarrowia</taxon>
    </lineage>
</organism>
<dbReference type="SMART" id="SM00066">
    <property type="entry name" value="GAL4"/>
    <property type="match status" value="1"/>
</dbReference>
<dbReference type="GeneID" id="2910788"/>
<dbReference type="PROSITE" id="PS50048">
    <property type="entry name" value="ZN2_CY6_FUNGAL_2"/>
    <property type="match status" value="1"/>
</dbReference>
<sequence>MVVCKTELETHSESILSSNLFFSPHHAVEFRSLTALQNDTDDAIDVGPSSIDHTTLHSIAVTRPNDPRDQPQRTMTARVTKRKTRRSTKGCTVCLQRKKKCDETWPVCNSCERLGHECKWRDKIRFRKPDVFSPDVLAKYCFEEDNRMGGEFEFITLNADNIHKLKLDEDDSSDNSPEVFNTNYFGENRKSSVSSSDSIHDVTKTAALAEVMVDFVSDAPAIITEIPNHASAHSSISQRALACAPSPSLSDWVKESYDPFHFGFSFNQGEFEELGDMGGYVEEIEDKNVAKDVAKDAANDATKDMIKSNSTKSKDELNSRALEKLSLTLQIPKNIDVLTYLAGGQDDAVATERQLWNQWLSISVPTNSVTPSDKSALLVVLLPLSISSSAVRSAILAWTCTQMYNLCRIQESVVQKFCDDKERTNLLVAATRQPPQWRTQADIDALFAATLIWCAVESTTGGTSWINYMKASSELIRSQGGEIAFLRKNKTKTRAWLLRNFLYHDVIASLSIGIFPLCQEGAAFCYTKVSSKKTHLSDEETETREFLLSKGVNELDSLIGRCHNIFYILWRIGGLSHERICFAESALALCDGLLRQVDESEMIDEEGLDENEREPAILMHNLYHRTAVICLYVAAQRLKQNFAAHYHPDFDAIIPESQVLASVEYIIGVSETLQPGEPPESCITFPLFVAGCVASDKDTVDRVNTRLKKRLSEIGYANGVTAATIVEMIWQQRCGLFMNGQLDSISQWSSNLDWVNVIRRTGITPLLS</sequence>
<reference evidence="5 6" key="1">
    <citation type="journal article" date="2016" name="PLoS ONE">
        <title>Sequence Assembly of Yarrowia lipolytica Strain W29/CLIB89 Shows Transposable Element Diversity.</title>
        <authorList>
            <person name="Magnan C."/>
            <person name="Yu J."/>
            <person name="Chang I."/>
            <person name="Jahn E."/>
            <person name="Kanomata Y."/>
            <person name="Wu J."/>
            <person name="Zeller M."/>
            <person name="Oakes M."/>
            <person name="Baldi P."/>
            <person name="Sandmeyer S."/>
        </authorList>
    </citation>
    <scope>NUCLEOTIDE SEQUENCE [LARGE SCALE GENOMIC DNA]</scope>
    <source>
        <strain evidence="6">CLIB89(W29)</strain>
    </source>
</reference>
<dbReference type="SUPFAM" id="SSF57701">
    <property type="entry name" value="Zn2/Cys6 DNA-binding domain"/>
    <property type="match status" value="1"/>
</dbReference>
<evidence type="ECO:0000259" key="4">
    <source>
        <dbReference type="PROSITE" id="PS50048"/>
    </source>
</evidence>
<dbReference type="PANTHER" id="PTHR37534:SF7">
    <property type="entry name" value="TRANSCRIPTIONAL ACTIVATOR PROTEIN UGA3"/>
    <property type="match status" value="1"/>
</dbReference>
<dbReference type="VEuPathDB" id="FungiDB:YALI1_D08910g"/>
<evidence type="ECO:0000313" key="6">
    <source>
        <dbReference type="Proteomes" id="UP000182444"/>
    </source>
</evidence>
<gene>
    <name evidence="5" type="ORF">YALI1_D08910g</name>
</gene>
<dbReference type="Proteomes" id="UP000182444">
    <property type="component" value="Chromosome 1D"/>
</dbReference>
<dbReference type="VEuPathDB" id="FungiDB:YALI0_D06952g"/>
<dbReference type="GO" id="GO:0005634">
    <property type="term" value="C:nucleus"/>
    <property type="evidence" value="ECO:0007669"/>
    <property type="project" value="UniProtKB-SubCell"/>
</dbReference>
<dbReference type="AlphaFoldDB" id="A0A1D8NDK5"/>
<dbReference type="GO" id="GO:0000976">
    <property type="term" value="F:transcription cis-regulatory region binding"/>
    <property type="evidence" value="ECO:0007669"/>
    <property type="project" value="TreeGrafter"/>
</dbReference>
<proteinExistence type="predicted"/>
<dbReference type="GO" id="GO:0008270">
    <property type="term" value="F:zinc ion binding"/>
    <property type="evidence" value="ECO:0007669"/>
    <property type="project" value="InterPro"/>
</dbReference>
<dbReference type="Pfam" id="PF00172">
    <property type="entry name" value="Zn_clus"/>
    <property type="match status" value="1"/>
</dbReference>
<accession>A0A1D8NDK5</accession>
<dbReference type="InterPro" id="IPR036864">
    <property type="entry name" value="Zn2-C6_fun-type_DNA-bd_sf"/>
</dbReference>
<dbReference type="Gene3D" id="4.10.240.10">
    <property type="entry name" value="Zn(2)-C6 fungal-type DNA-binding domain"/>
    <property type="match status" value="1"/>
</dbReference>
<name>A0A1D8NDK5_YARLL</name>
<evidence type="ECO:0000313" key="5">
    <source>
        <dbReference type="EMBL" id="AOW03698.1"/>
    </source>
</evidence>
<dbReference type="RefSeq" id="XP_502509.3">
    <property type="nucleotide sequence ID" value="XM_502509.3"/>
</dbReference>
<comment type="subcellular location">
    <subcellularLocation>
        <location evidence="1">Nucleus</location>
    </subcellularLocation>
</comment>
<dbReference type="InterPro" id="IPR001138">
    <property type="entry name" value="Zn2Cys6_DnaBD"/>
</dbReference>
<dbReference type="GO" id="GO:0045944">
    <property type="term" value="P:positive regulation of transcription by RNA polymerase II"/>
    <property type="evidence" value="ECO:0007669"/>
    <property type="project" value="TreeGrafter"/>
</dbReference>
<keyword evidence="2" id="KW-0539">Nucleus</keyword>
<dbReference type="CDD" id="cd00067">
    <property type="entry name" value="GAL4"/>
    <property type="match status" value="1"/>
</dbReference>
<protein>
    <recommendedName>
        <fullName evidence="4">Zn(2)-C6 fungal-type domain-containing protein</fullName>
    </recommendedName>
</protein>
<feature type="region of interest" description="Disordered" evidence="3">
    <location>
        <begin position="62"/>
        <end position="83"/>
    </location>
</feature>
<dbReference type="EMBL" id="CP017556">
    <property type="protein sequence ID" value="AOW03698.1"/>
    <property type="molecule type" value="Genomic_DNA"/>
</dbReference>
<evidence type="ECO:0000256" key="2">
    <source>
        <dbReference type="ARBA" id="ARBA00023242"/>
    </source>
</evidence>
<evidence type="ECO:0000256" key="3">
    <source>
        <dbReference type="SAM" id="MobiDB-lite"/>
    </source>
</evidence>
<dbReference type="PANTHER" id="PTHR37534">
    <property type="entry name" value="TRANSCRIPTIONAL ACTIVATOR PROTEIN UGA3"/>
    <property type="match status" value="1"/>
</dbReference>